<evidence type="ECO:0000313" key="1">
    <source>
        <dbReference type="EMBL" id="GFS68523.1"/>
    </source>
</evidence>
<reference evidence="1" key="1">
    <citation type="submission" date="2020-08" db="EMBL/GenBank/DDBJ databases">
        <title>Multicomponent nature underlies the extraordinary mechanical properties of spider dragline silk.</title>
        <authorList>
            <person name="Kono N."/>
            <person name="Nakamura H."/>
            <person name="Mori M."/>
            <person name="Yoshida Y."/>
            <person name="Ohtoshi R."/>
            <person name="Malay A.D."/>
            <person name="Moran D.A.P."/>
            <person name="Tomita M."/>
            <person name="Numata K."/>
            <person name="Arakawa K."/>
        </authorList>
    </citation>
    <scope>NUCLEOTIDE SEQUENCE</scope>
</reference>
<evidence type="ECO:0000313" key="2">
    <source>
        <dbReference type="Proteomes" id="UP000887013"/>
    </source>
</evidence>
<protein>
    <submittedName>
        <fullName evidence="1">Uncharacterized protein</fullName>
    </submittedName>
</protein>
<sequence length="138" mass="16044">MADSTVYFVACHWRRNIGDLCRMSFRVTHHEKVINACLSQEIERKNVAIYTGVVETVIGILSGTNPCFILEMPTQHLRKKALDLIYYIGAKRLKLLKSALLYKLVKLFMCLYEDNEENFLLGFKIMLNLFRSEKLPPE</sequence>
<name>A0A8X6SY45_NEPPI</name>
<organism evidence="1 2">
    <name type="scientific">Nephila pilipes</name>
    <name type="common">Giant wood spider</name>
    <name type="synonym">Nephila maculata</name>
    <dbReference type="NCBI Taxonomy" id="299642"/>
    <lineage>
        <taxon>Eukaryota</taxon>
        <taxon>Metazoa</taxon>
        <taxon>Ecdysozoa</taxon>
        <taxon>Arthropoda</taxon>
        <taxon>Chelicerata</taxon>
        <taxon>Arachnida</taxon>
        <taxon>Araneae</taxon>
        <taxon>Araneomorphae</taxon>
        <taxon>Entelegynae</taxon>
        <taxon>Araneoidea</taxon>
        <taxon>Nephilidae</taxon>
        <taxon>Nephila</taxon>
    </lineage>
</organism>
<accession>A0A8X6SY45</accession>
<gene>
    <name evidence="1" type="ORF">NPIL_98571</name>
</gene>
<feature type="non-terminal residue" evidence="1">
    <location>
        <position position="1"/>
    </location>
</feature>
<comment type="caution">
    <text evidence="1">The sequence shown here is derived from an EMBL/GenBank/DDBJ whole genome shotgun (WGS) entry which is preliminary data.</text>
</comment>
<proteinExistence type="predicted"/>
<dbReference type="EMBL" id="BMAW01048947">
    <property type="protein sequence ID" value="GFS68523.1"/>
    <property type="molecule type" value="Genomic_DNA"/>
</dbReference>
<dbReference type="AlphaFoldDB" id="A0A8X6SY45"/>
<keyword evidence="2" id="KW-1185">Reference proteome</keyword>
<dbReference type="Proteomes" id="UP000887013">
    <property type="component" value="Unassembled WGS sequence"/>
</dbReference>